<dbReference type="Proteomes" id="UP000886998">
    <property type="component" value="Unassembled WGS sequence"/>
</dbReference>
<evidence type="ECO:0000313" key="2">
    <source>
        <dbReference type="EMBL" id="GFY48200.1"/>
    </source>
</evidence>
<proteinExistence type="predicted"/>
<name>A0A8X6X780_9ARAC</name>
<keyword evidence="3" id="KW-1185">Reference proteome</keyword>
<organism evidence="2 3">
    <name type="scientific">Trichonephila inaurata madagascariensis</name>
    <dbReference type="NCBI Taxonomy" id="2747483"/>
    <lineage>
        <taxon>Eukaryota</taxon>
        <taxon>Metazoa</taxon>
        <taxon>Ecdysozoa</taxon>
        <taxon>Arthropoda</taxon>
        <taxon>Chelicerata</taxon>
        <taxon>Arachnida</taxon>
        <taxon>Araneae</taxon>
        <taxon>Araneomorphae</taxon>
        <taxon>Entelegynae</taxon>
        <taxon>Araneoidea</taxon>
        <taxon>Nephilidae</taxon>
        <taxon>Trichonephila</taxon>
        <taxon>Trichonephila inaurata</taxon>
    </lineage>
</organism>
<accession>A0A8X6X780</accession>
<gene>
    <name evidence="2" type="ORF">TNIN_149141</name>
</gene>
<evidence type="ECO:0000256" key="1">
    <source>
        <dbReference type="SAM" id="MobiDB-lite"/>
    </source>
</evidence>
<feature type="compositionally biased region" description="Basic and acidic residues" evidence="1">
    <location>
        <begin position="75"/>
        <end position="84"/>
    </location>
</feature>
<evidence type="ECO:0000313" key="3">
    <source>
        <dbReference type="Proteomes" id="UP000886998"/>
    </source>
</evidence>
<comment type="caution">
    <text evidence="2">The sequence shown here is derived from an EMBL/GenBank/DDBJ whole genome shotgun (WGS) entry which is preliminary data.</text>
</comment>
<dbReference type="EMBL" id="BMAV01006344">
    <property type="protein sequence ID" value="GFY48200.1"/>
    <property type="molecule type" value="Genomic_DNA"/>
</dbReference>
<feature type="compositionally biased region" description="Basic residues" evidence="1">
    <location>
        <begin position="65"/>
        <end position="74"/>
    </location>
</feature>
<dbReference type="AlphaFoldDB" id="A0A8X6X780"/>
<reference evidence="2" key="1">
    <citation type="submission" date="2020-08" db="EMBL/GenBank/DDBJ databases">
        <title>Multicomponent nature underlies the extraordinary mechanical properties of spider dragline silk.</title>
        <authorList>
            <person name="Kono N."/>
            <person name="Nakamura H."/>
            <person name="Mori M."/>
            <person name="Yoshida Y."/>
            <person name="Ohtoshi R."/>
            <person name="Malay A.D."/>
            <person name="Moran D.A.P."/>
            <person name="Tomita M."/>
            <person name="Numata K."/>
            <person name="Arakawa K."/>
        </authorList>
    </citation>
    <scope>NUCLEOTIDE SEQUENCE</scope>
</reference>
<protein>
    <submittedName>
        <fullName evidence="2">Uncharacterized protein</fullName>
    </submittedName>
</protein>
<sequence length="121" mass="14118">MKKNVNLSFRIRFPFLNRSGKNRRGGRSREQRGGAPSPRLSDHALSPRGQVIRKGPSIIQEKRYERIKKRRKDSRKLSGEDRSGYLKPGDDFLAYLMPDAFPDYRIITDICARKTRDGRFH</sequence>
<feature type="region of interest" description="Disordered" evidence="1">
    <location>
        <begin position="17"/>
        <end position="84"/>
    </location>
</feature>